<dbReference type="InterPro" id="IPR025857">
    <property type="entry name" value="MacB_PCD"/>
</dbReference>
<dbReference type="PANTHER" id="PTHR30489:SF0">
    <property type="entry name" value="LIPOPROTEIN-RELEASING SYSTEM TRANSMEMBRANE PROTEIN LOLE"/>
    <property type="match status" value="1"/>
</dbReference>
<dbReference type="GO" id="GO:0044874">
    <property type="term" value="P:lipoprotein localization to outer membrane"/>
    <property type="evidence" value="ECO:0007669"/>
    <property type="project" value="TreeGrafter"/>
</dbReference>
<proteinExistence type="inferred from homology"/>
<evidence type="ECO:0000259" key="9">
    <source>
        <dbReference type="Pfam" id="PF12704"/>
    </source>
</evidence>
<feature type="transmembrane region" description="Helical" evidence="7">
    <location>
        <begin position="273"/>
        <end position="298"/>
    </location>
</feature>
<feature type="transmembrane region" description="Helical" evidence="7">
    <location>
        <begin position="372"/>
        <end position="392"/>
    </location>
</feature>
<evidence type="ECO:0000256" key="1">
    <source>
        <dbReference type="ARBA" id="ARBA00004651"/>
    </source>
</evidence>
<dbReference type="AlphaFoldDB" id="A0A7V5XHB1"/>
<evidence type="ECO:0000256" key="4">
    <source>
        <dbReference type="ARBA" id="ARBA00022692"/>
    </source>
</evidence>
<dbReference type="InterPro" id="IPR051447">
    <property type="entry name" value="Lipoprotein-release_system"/>
</dbReference>
<accession>A0A7V5XHB1</accession>
<gene>
    <name evidence="10" type="ORF">ENM15_06620</name>
</gene>
<dbReference type="PANTHER" id="PTHR30489">
    <property type="entry name" value="LIPOPROTEIN-RELEASING SYSTEM TRANSMEMBRANE PROTEIN LOLE"/>
    <property type="match status" value="1"/>
</dbReference>
<feature type="transmembrane region" description="Helical" evidence="7">
    <location>
        <begin position="25"/>
        <end position="47"/>
    </location>
</feature>
<feature type="domain" description="ABC3 transporter permease C-terminal" evidence="8">
    <location>
        <begin position="277"/>
        <end position="398"/>
    </location>
</feature>
<comment type="caution">
    <text evidence="10">The sequence shown here is derived from an EMBL/GenBank/DDBJ whole genome shotgun (WGS) entry which is preliminary data.</text>
</comment>
<comment type="subcellular location">
    <subcellularLocation>
        <location evidence="1">Cell membrane</location>
        <topology evidence="1">Multi-pass membrane protein</topology>
    </subcellularLocation>
</comment>
<dbReference type="GO" id="GO:0098797">
    <property type="term" value="C:plasma membrane protein complex"/>
    <property type="evidence" value="ECO:0007669"/>
    <property type="project" value="TreeGrafter"/>
</dbReference>
<evidence type="ECO:0000313" key="10">
    <source>
        <dbReference type="EMBL" id="HHQ16467.1"/>
    </source>
</evidence>
<evidence type="ECO:0000256" key="2">
    <source>
        <dbReference type="ARBA" id="ARBA00005236"/>
    </source>
</evidence>
<keyword evidence="5 7" id="KW-1133">Transmembrane helix</keyword>
<evidence type="ECO:0000256" key="5">
    <source>
        <dbReference type="ARBA" id="ARBA00022989"/>
    </source>
</evidence>
<feature type="transmembrane region" description="Helical" evidence="7">
    <location>
        <begin position="319"/>
        <end position="352"/>
    </location>
</feature>
<evidence type="ECO:0000256" key="6">
    <source>
        <dbReference type="ARBA" id="ARBA00023136"/>
    </source>
</evidence>
<dbReference type="InterPro" id="IPR003838">
    <property type="entry name" value="ABC3_permease_C"/>
</dbReference>
<evidence type="ECO:0000256" key="7">
    <source>
        <dbReference type="SAM" id="Phobius"/>
    </source>
</evidence>
<dbReference type="EMBL" id="DRWR01000111">
    <property type="protein sequence ID" value="HHQ16467.1"/>
    <property type="molecule type" value="Genomic_DNA"/>
</dbReference>
<keyword evidence="6 7" id="KW-0472">Membrane</keyword>
<organism evidence="10">
    <name type="scientific">Thermodesulfobacterium geofontis</name>
    <dbReference type="NCBI Taxonomy" id="1295609"/>
    <lineage>
        <taxon>Bacteria</taxon>
        <taxon>Pseudomonadati</taxon>
        <taxon>Thermodesulfobacteriota</taxon>
        <taxon>Thermodesulfobacteria</taxon>
        <taxon>Thermodesulfobacteriales</taxon>
        <taxon>Thermodesulfobacteriaceae</taxon>
        <taxon>Thermodesulfobacterium</taxon>
    </lineage>
</organism>
<keyword evidence="4 7" id="KW-0812">Transmembrane</keyword>
<keyword evidence="3" id="KW-1003">Cell membrane</keyword>
<evidence type="ECO:0000256" key="3">
    <source>
        <dbReference type="ARBA" id="ARBA00022475"/>
    </source>
</evidence>
<evidence type="ECO:0000259" key="8">
    <source>
        <dbReference type="Pfam" id="PF02687"/>
    </source>
</evidence>
<dbReference type="Pfam" id="PF02687">
    <property type="entry name" value="FtsX"/>
    <property type="match status" value="1"/>
</dbReference>
<reference evidence="10" key="1">
    <citation type="journal article" date="2020" name="mSystems">
        <title>Genome- and Community-Level Interaction Insights into Carbon Utilization and Element Cycling Functions of Hydrothermarchaeota in Hydrothermal Sediment.</title>
        <authorList>
            <person name="Zhou Z."/>
            <person name="Liu Y."/>
            <person name="Xu W."/>
            <person name="Pan J."/>
            <person name="Luo Z.H."/>
            <person name="Li M."/>
        </authorList>
    </citation>
    <scope>NUCLEOTIDE SEQUENCE [LARGE SCALE GENOMIC DNA]</scope>
    <source>
        <strain evidence="10">SpSt-106</strain>
    </source>
</reference>
<feature type="domain" description="MacB-like periplasmic core" evidence="9">
    <location>
        <begin position="30"/>
        <end position="244"/>
    </location>
</feature>
<comment type="similarity">
    <text evidence="2">Belongs to the ABC-4 integral membrane protein family. LolC/E subfamily.</text>
</comment>
<name>A0A7V5XHB1_9BACT</name>
<sequence>MKFFRLNWEFWIALKYVFSPKRERLTGIISIISIIGVALSVGALTVVNSVITGFKEALSEKILSLNPHLSITFKNPEARERLLEIIKREIPSKEIVSIQEASTLQGLIIFSRSPVGIILKAGDLESLKREKGFKKFQIENTYLNNEEGILPIIVGEKLRERLGLSVGEKIRFISVEGFYTPFGFFPKITTFIIAGTFETGVYDYDLNLVFTSFKLFSQKFKPNNYSLEIKLKDPFKSNEFKKSILSHLGFGITIFDWQEWNKNLFAALKMEKIGLFVVLTLMITVSLFTIVAAMTMLVSEKKMDIAILRALGVSSKSILKIFFLCGLILSLIGVIAGLILGSSLCILLSHYPIIKLPGEVYPVEYMPVKLKIIDIFIISLVAIFISILACIFPAKKASEIIPAEILRHG</sequence>
<dbReference type="Pfam" id="PF12704">
    <property type="entry name" value="MacB_PCD"/>
    <property type="match status" value="1"/>
</dbReference>
<protein>
    <submittedName>
        <fullName evidence="10">FtsX-like permease family protein</fullName>
    </submittedName>
</protein>